<dbReference type="PRINTS" id="PR01333">
    <property type="entry name" value="2POREKCHANEL"/>
</dbReference>
<evidence type="ECO:0000256" key="5">
    <source>
        <dbReference type="ARBA" id="ARBA00023065"/>
    </source>
</evidence>
<name>A0A238BUC5_9BILA</name>
<protein>
    <submittedName>
        <fullName evidence="11">Ion channel</fullName>
    </submittedName>
</protein>
<dbReference type="InterPro" id="IPR003280">
    <property type="entry name" value="2pore_dom_K_chnl"/>
</dbReference>
<keyword evidence="5 8" id="KW-0406">Ion transport</keyword>
<dbReference type="OrthoDB" id="297496at2759"/>
<keyword evidence="3 8" id="KW-0812">Transmembrane</keyword>
<dbReference type="EMBL" id="KZ270001">
    <property type="protein sequence ID" value="OZC08893.1"/>
    <property type="molecule type" value="Genomic_DNA"/>
</dbReference>
<feature type="transmembrane region" description="Helical" evidence="9">
    <location>
        <begin position="321"/>
        <end position="343"/>
    </location>
</feature>
<feature type="transmembrane region" description="Helical" evidence="9">
    <location>
        <begin position="56"/>
        <end position="73"/>
    </location>
</feature>
<feature type="domain" description="Potassium channel" evidence="10">
    <location>
        <begin position="300"/>
        <end position="344"/>
    </location>
</feature>
<evidence type="ECO:0000256" key="6">
    <source>
        <dbReference type="ARBA" id="ARBA00023136"/>
    </source>
</evidence>
<dbReference type="Pfam" id="PF07885">
    <property type="entry name" value="Ion_trans_2"/>
    <property type="match status" value="2"/>
</dbReference>
<comment type="subcellular location">
    <subcellularLocation>
        <location evidence="1">Membrane</location>
        <topology evidence="1">Multi-pass membrane protein</topology>
    </subcellularLocation>
</comment>
<evidence type="ECO:0000313" key="12">
    <source>
        <dbReference type="Proteomes" id="UP000242913"/>
    </source>
</evidence>
<dbReference type="Proteomes" id="UP000242913">
    <property type="component" value="Unassembled WGS sequence"/>
</dbReference>
<dbReference type="AlphaFoldDB" id="A0A238BUC5"/>
<feature type="transmembrane region" description="Helical" evidence="9">
    <location>
        <begin position="269"/>
        <end position="286"/>
    </location>
</feature>
<dbReference type="PANTHER" id="PTHR11003:SF152">
    <property type="entry name" value="TWIK FAMILY OF POTASSIUM CHANNELS PROTEIN 12"/>
    <property type="match status" value="1"/>
</dbReference>
<evidence type="ECO:0000256" key="2">
    <source>
        <dbReference type="ARBA" id="ARBA00022448"/>
    </source>
</evidence>
<dbReference type="SUPFAM" id="SSF81324">
    <property type="entry name" value="Voltage-gated potassium channels"/>
    <property type="match status" value="2"/>
</dbReference>
<keyword evidence="4 9" id="KW-1133">Transmembrane helix</keyword>
<feature type="transmembrane region" description="Helical" evidence="9">
    <location>
        <begin position="241"/>
        <end position="263"/>
    </location>
</feature>
<keyword evidence="12" id="KW-1185">Reference proteome</keyword>
<feature type="domain" description="Potassium channel" evidence="10">
    <location>
        <begin position="143"/>
        <end position="199"/>
    </location>
</feature>
<evidence type="ECO:0000259" key="10">
    <source>
        <dbReference type="Pfam" id="PF07885"/>
    </source>
</evidence>
<dbReference type="GO" id="GO:0030322">
    <property type="term" value="P:stabilization of membrane potential"/>
    <property type="evidence" value="ECO:0007669"/>
    <property type="project" value="TreeGrafter"/>
</dbReference>
<evidence type="ECO:0000256" key="3">
    <source>
        <dbReference type="ARBA" id="ARBA00022692"/>
    </source>
</evidence>
<evidence type="ECO:0000256" key="1">
    <source>
        <dbReference type="ARBA" id="ARBA00004141"/>
    </source>
</evidence>
<keyword evidence="7 8" id="KW-0407">Ion channel</keyword>
<proteinExistence type="inferred from homology"/>
<gene>
    <name evidence="11" type="ORF">X798_04125</name>
</gene>
<evidence type="ECO:0000313" key="11">
    <source>
        <dbReference type="EMBL" id="OZC08893.1"/>
    </source>
</evidence>
<dbReference type="Gene3D" id="1.10.287.70">
    <property type="match status" value="1"/>
</dbReference>
<evidence type="ECO:0000256" key="8">
    <source>
        <dbReference type="RuleBase" id="RU003857"/>
    </source>
</evidence>
<dbReference type="GO" id="GO:0005886">
    <property type="term" value="C:plasma membrane"/>
    <property type="evidence" value="ECO:0007669"/>
    <property type="project" value="TreeGrafter"/>
</dbReference>
<evidence type="ECO:0000256" key="4">
    <source>
        <dbReference type="ARBA" id="ARBA00022989"/>
    </source>
</evidence>
<evidence type="ECO:0000256" key="9">
    <source>
        <dbReference type="SAM" id="Phobius"/>
    </source>
</evidence>
<evidence type="ECO:0000256" key="7">
    <source>
        <dbReference type="ARBA" id="ARBA00023303"/>
    </source>
</evidence>
<dbReference type="PANTHER" id="PTHR11003">
    <property type="entry name" value="POTASSIUM CHANNEL, SUBFAMILY K"/>
    <property type="match status" value="1"/>
</dbReference>
<dbReference type="GO" id="GO:0022841">
    <property type="term" value="F:potassium ion leak channel activity"/>
    <property type="evidence" value="ECO:0007669"/>
    <property type="project" value="TreeGrafter"/>
</dbReference>
<keyword evidence="6 9" id="KW-0472">Membrane</keyword>
<sequence>MAFKDAKYLVTLIISEINHSWNIGLQISGSSNALCKMHIIFHYLQRIYQKFHLNNLLPFVILISYTLIGAAIFRKLELERDLRERELFRKSYYYAFDQITKRILELRCEDEVIKKDKALQVKYAEEAVNWFLDYTDLADVIHERNASSPWSWYGSMFYAGQLYTTIGYGLPATKTLAGQIASIFYIMFGIPIFLIILKDTLYNRTNLPTTAESFNSLPVKEIDLDPECGTRQSTRKFTQENAFSIPIALAMLILWIGFSAALFCLYEPEWGYLTSVYFFFVSIRVLHGNHKLIEILIKKIIFSTVGLGDIVPGNKDMMLGYFLLILIGLALLSMCINLIQVALERILGQLLQEYIDEIERVAAIAKNETDFGSQASAFEVGIASGLLTVPLDKQYKSMRSLPNRIKEWIAERVANNMIESQLAEMNLSGSKIDPEEMQCFRPPFRGADLIGHLRRHIPAIRTVQTLEKAKFYTPNDDFQSMLFSKFVRNTKLERFMDQAYNATLQTHHSATQTDITYAANTAIFEEQIHFLRGSRVSSSISCRSTYSPSNAFDAESILSDAFGDIEFTEACALFATTNDSNSICASVASGHLAQLPVKKQLDSVLKQKPKLKKISRCLRTTSCHATISSHSNESSTTALFPPLSNAQLSRNRSYCQIRSLPSSFQRSSLQSIPSLFSRKCSDEL</sequence>
<dbReference type="InterPro" id="IPR013099">
    <property type="entry name" value="K_chnl_dom"/>
</dbReference>
<feature type="transmembrane region" description="Helical" evidence="9">
    <location>
        <begin position="176"/>
        <end position="197"/>
    </location>
</feature>
<keyword evidence="2 8" id="KW-0813">Transport</keyword>
<organism evidence="11 12">
    <name type="scientific">Onchocerca flexuosa</name>
    <dbReference type="NCBI Taxonomy" id="387005"/>
    <lineage>
        <taxon>Eukaryota</taxon>
        <taxon>Metazoa</taxon>
        <taxon>Ecdysozoa</taxon>
        <taxon>Nematoda</taxon>
        <taxon>Chromadorea</taxon>
        <taxon>Rhabditida</taxon>
        <taxon>Spirurina</taxon>
        <taxon>Spiruromorpha</taxon>
        <taxon>Filarioidea</taxon>
        <taxon>Onchocercidae</taxon>
        <taxon>Onchocerca</taxon>
    </lineage>
</organism>
<accession>A0A238BUC5</accession>
<dbReference type="GO" id="GO:0015271">
    <property type="term" value="F:outward rectifier potassium channel activity"/>
    <property type="evidence" value="ECO:0007669"/>
    <property type="project" value="TreeGrafter"/>
</dbReference>
<comment type="similarity">
    <text evidence="8">Belongs to the two pore domain potassium channel (TC 1.A.1.8) family.</text>
</comment>
<reference evidence="11 12" key="1">
    <citation type="submission" date="2015-12" db="EMBL/GenBank/DDBJ databases">
        <title>Draft genome of the nematode, Onchocerca flexuosa.</title>
        <authorList>
            <person name="Mitreva M."/>
        </authorList>
    </citation>
    <scope>NUCLEOTIDE SEQUENCE [LARGE SCALE GENOMIC DNA]</scope>
    <source>
        <strain evidence="11">Red Deer</strain>
    </source>
</reference>